<dbReference type="AlphaFoldDB" id="A0A9J5WJW9"/>
<gene>
    <name evidence="1" type="ORF">H5410_055843</name>
</gene>
<protein>
    <submittedName>
        <fullName evidence="1">Uncharacterized protein</fullName>
    </submittedName>
</protein>
<sequence>EGKIKEAPKRFGRGAERWMVVEAVRCSETAKRLGQDAQAKFHGNRDKRTFHLLRWSSLTLDKKRRGYLRGGLVVWAWDFHVGGLIFTSEEHALWKEVKSVKYGSQGFWTTKVVTSPYGASLWRSIRALWQNIVGNIGFVATDGRMISFFGMITGLGNIPQRYIP</sequence>
<proteinExistence type="predicted"/>
<dbReference type="EMBL" id="JACXVP010000011">
    <property type="protein sequence ID" value="KAG5575709.1"/>
    <property type="molecule type" value="Genomic_DNA"/>
</dbReference>
<reference evidence="1 2" key="1">
    <citation type="submission" date="2020-09" db="EMBL/GenBank/DDBJ databases">
        <title>De no assembly of potato wild relative species, Solanum commersonii.</title>
        <authorList>
            <person name="Cho K."/>
        </authorList>
    </citation>
    <scope>NUCLEOTIDE SEQUENCE [LARGE SCALE GENOMIC DNA]</scope>
    <source>
        <strain evidence="1">LZ3.2</strain>
        <tissue evidence="1">Leaf</tissue>
    </source>
</reference>
<comment type="caution">
    <text evidence="1">The sequence shown here is derived from an EMBL/GenBank/DDBJ whole genome shotgun (WGS) entry which is preliminary data.</text>
</comment>
<feature type="non-terminal residue" evidence="1">
    <location>
        <position position="164"/>
    </location>
</feature>
<dbReference type="Proteomes" id="UP000824120">
    <property type="component" value="Chromosome 11"/>
</dbReference>
<name>A0A9J5WJW9_SOLCO</name>
<evidence type="ECO:0000313" key="2">
    <source>
        <dbReference type="Proteomes" id="UP000824120"/>
    </source>
</evidence>
<keyword evidence="2" id="KW-1185">Reference proteome</keyword>
<evidence type="ECO:0000313" key="1">
    <source>
        <dbReference type="EMBL" id="KAG5575709.1"/>
    </source>
</evidence>
<organism evidence="1 2">
    <name type="scientific">Solanum commersonii</name>
    <name type="common">Commerson's wild potato</name>
    <name type="synonym">Commerson's nightshade</name>
    <dbReference type="NCBI Taxonomy" id="4109"/>
    <lineage>
        <taxon>Eukaryota</taxon>
        <taxon>Viridiplantae</taxon>
        <taxon>Streptophyta</taxon>
        <taxon>Embryophyta</taxon>
        <taxon>Tracheophyta</taxon>
        <taxon>Spermatophyta</taxon>
        <taxon>Magnoliopsida</taxon>
        <taxon>eudicotyledons</taxon>
        <taxon>Gunneridae</taxon>
        <taxon>Pentapetalae</taxon>
        <taxon>asterids</taxon>
        <taxon>lamiids</taxon>
        <taxon>Solanales</taxon>
        <taxon>Solanaceae</taxon>
        <taxon>Solanoideae</taxon>
        <taxon>Solaneae</taxon>
        <taxon>Solanum</taxon>
    </lineage>
</organism>
<dbReference type="OrthoDB" id="1305336at2759"/>
<accession>A0A9J5WJW9</accession>